<accession>A0AAV5KZS9</accession>
<evidence type="ECO:0000313" key="2">
    <source>
        <dbReference type="EMBL" id="GKV30249.1"/>
    </source>
</evidence>
<dbReference type="Gene3D" id="1.10.510.10">
    <property type="entry name" value="Transferase(Phosphotransferase) domain 1"/>
    <property type="match status" value="1"/>
</dbReference>
<feature type="compositionally biased region" description="Pro residues" evidence="1">
    <location>
        <begin position="44"/>
        <end position="59"/>
    </location>
</feature>
<evidence type="ECO:0000313" key="3">
    <source>
        <dbReference type="Proteomes" id="UP001054252"/>
    </source>
</evidence>
<protein>
    <submittedName>
        <fullName evidence="2">Uncharacterized protein</fullName>
    </submittedName>
</protein>
<dbReference type="AlphaFoldDB" id="A0AAV5KZS9"/>
<comment type="caution">
    <text evidence="2">The sequence shown here is derived from an EMBL/GenBank/DDBJ whole genome shotgun (WGS) entry which is preliminary data.</text>
</comment>
<reference evidence="2 3" key="1">
    <citation type="journal article" date="2021" name="Commun. Biol.">
        <title>The genome of Shorea leprosula (Dipterocarpaceae) highlights the ecological relevance of drought in aseasonal tropical rainforests.</title>
        <authorList>
            <person name="Ng K.K.S."/>
            <person name="Kobayashi M.J."/>
            <person name="Fawcett J.A."/>
            <person name="Hatakeyama M."/>
            <person name="Paape T."/>
            <person name="Ng C.H."/>
            <person name="Ang C.C."/>
            <person name="Tnah L.H."/>
            <person name="Lee C.T."/>
            <person name="Nishiyama T."/>
            <person name="Sese J."/>
            <person name="O'Brien M.J."/>
            <person name="Copetti D."/>
            <person name="Mohd Noor M.I."/>
            <person name="Ong R.C."/>
            <person name="Putra M."/>
            <person name="Sireger I.Z."/>
            <person name="Indrioko S."/>
            <person name="Kosugi Y."/>
            <person name="Izuno A."/>
            <person name="Isagi Y."/>
            <person name="Lee S.L."/>
            <person name="Shimizu K.K."/>
        </authorList>
    </citation>
    <scope>NUCLEOTIDE SEQUENCE [LARGE SCALE GENOMIC DNA]</scope>
    <source>
        <strain evidence="2">214</strain>
    </source>
</reference>
<organism evidence="2 3">
    <name type="scientific">Rubroshorea leprosula</name>
    <dbReference type="NCBI Taxonomy" id="152421"/>
    <lineage>
        <taxon>Eukaryota</taxon>
        <taxon>Viridiplantae</taxon>
        <taxon>Streptophyta</taxon>
        <taxon>Embryophyta</taxon>
        <taxon>Tracheophyta</taxon>
        <taxon>Spermatophyta</taxon>
        <taxon>Magnoliopsida</taxon>
        <taxon>eudicotyledons</taxon>
        <taxon>Gunneridae</taxon>
        <taxon>Pentapetalae</taxon>
        <taxon>rosids</taxon>
        <taxon>malvids</taxon>
        <taxon>Malvales</taxon>
        <taxon>Dipterocarpaceae</taxon>
        <taxon>Rubroshorea</taxon>
    </lineage>
</organism>
<proteinExistence type="predicted"/>
<gene>
    <name evidence="2" type="ORF">SLEP1_g39081</name>
</gene>
<keyword evidence="3" id="KW-1185">Reference proteome</keyword>
<dbReference type="Proteomes" id="UP001054252">
    <property type="component" value="Unassembled WGS sequence"/>
</dbReference>
<evidence type="ECO:0000256" key="1">
    <source>
        <dbReference type="SAM" id="MobiDB-lite"/>
    </source>
</evidence>
<sequence length="79" mass="8863">MLLLIYEYMSNGSLDGHIFCSPEKTTLDWKLRSKIILVVASAPPLPPQRVRPTGDPPRPQGQQHHARLQCQRTSRATSA</sequence>
<dbReference type="SUPFAM" id="SSF56112">
    <property type="entry name" value="Protein kinase-like (PK-like)"/>
    <property type="match status" value="1"/>
</dbReference>
<feature type="compositionally biased region" description="Polar residues" evidence="1">
    <location>
        <begin position="70"/>
        <end position="79"/>
    </location>
</feature>
<name>A0AAV5KZS9_9ROSI</name>
<feature type="region of interest" description="Disordered" evidence="1">
    <location>
        <begin position="44"/>
        <end position="79"/>
    </location>
</feature>
<dbReference type="EMBL" id="BPVZ01000086">
    <property type="protein sequence ID" value="GKV30249.1"/>
    <property type="molecule type" value="Genomic_DNA"/>
</dbReference>
<dbReference type="InterPro" id="IPR011009">
    <property type="entry name" value="Kinase-like_dom_sf"/>
</dbReference>